<dbReference type="PANTHER" id="PTHR43099">
    <property type="entry name" value="UPF0053 PROTEIN YRKA"/>
    <property type="match status" value="1"/>
</dbReference>
<reference evidence="14" key="1">
    <citation type="submission" date="2010-04" db="EMBL/GenBank/DDBJ databases">
        <title>Complete genome sequence of Nitrosococcus halophilus Nc4, a salt-adapted, aerobic obligate ammonia-oxidizing sulfur purple bacterium.</title>
        <authorList>
            <consortium name="US DOE Joint Genome Institute"/>
            <person name="Campbell M.A."/>
            <person name="Malfatti S.A."/>
            <person name="Chain P.S.G."/>
            <person name="Heidelberg J.F."/>
            <person name="Ward B.B."/>
            <person name="Klotz M.G."/>
        </authorList>
    </citation>
    <scope>NUCLEOTIDE SEQUENCE [LARGE SCALE GENOMIC DNA]</scope>
    <source>
        <strain evidence="14">Nc4</strain>
    </source>
</reference>
<evidence type="ECO:0000256" key="5">
    <source>
        <dbReference type="ARBA" id="ARBA00022989"/>
    </source>
</evidence>
<name>D5C4Q2_NITHN</name>
<dbReference type="SMART" id="SM00116">
    <property type="entry name" value="CBS"/>
    <property type="match status" value="2"/>
</dbReference>
<dbReference type="Gene3D" id="3.30.465.10">
    <property type="match status" value="1"/>
</dbReference>
<feature type="transmembrane region" description="Helical" evidence="10">
    <location>
        <begin position="92"/>
        <end position="112"/>
    </location>
</feature>
<keyword evidence="2" id="KW-1003">Cell membrane</keyword>
<keyword evidence="6 8" id="KW-0129">CBS domain</keyword>
<protein>
    <recommendedName>
        <fullName evidence="15">CBS domain containing protein</fullName>
    </recommendedName>
</protein>
<feature type="transmembrane region" description="Helical" evidence="10">
    <location>
        <begin position="132"/>
        <end position="153"/>
    </location>
</feature>
<dbReference type="Gene3D" id="3.10.580.10">
    <property type="entry name" value="CBS-domain"/>
    <property type="match status" value="1"/>
</dbReference>
<dbReference type="InterPro" id="IPR051676">
    <property type="entry name" value="UPF0053_domain"/>
</dbReference>
<dbReference type="PROSITE" id="PS51846">
    <property type="entry name" value="CNNM"/>
    <property type="match status" value="1"/>
</dbReference>
<evidence type="ECO:0000256" key="1">
    <source>
        <dbReference type="ARBA" id="ARBA00004651"/>
    </source>
</evidence>
<dbReference type="InterPro" id="IPR036318">
    <property type="entry name" value="FAD-bd_PCMH-like_sf"/>
</dbReference>
<dbReference type="SUPFAM" id="SSF56176">
    <property type="entry name" value="FAD-binding/transporter-associated domain-like"/>
    <property type="match status" value="1"/>
</dbReference>
<feature type="transmembrane region" description="Helical" evidence="10">
    <location>
        <begin position="37"/>
        <end position="58"/>
    </location>
</feature>
<evidence type="ECO:0000256" key="8">
    <source>
        <dbReference type="PROSITE-ProRule" id="PRU00703"/>
    </source>
</evidence>
<feature type="domain" description="CNNM transmembrane" evidence="12">
    <location>
        <begin position="29"/>
        <end position="235"/>
    </location>
</feature>
<evidence type="ECO:0000256" key="4">
    <source>
        <dbReference type="ARBA" id="ARBA00022737"/>
    </source>
</evidence>
<keyword evidence="14" id="KW-1185">Reference proteome</keyword>
<organism evidence="13 14">
    <name type="scientific">Nitrosococcus halophilus (strain Nc4)</name>
    <dbReference type="NCBI Taxonomy" id="472759"/>
    <lineage>
        <taxon>Bacteria</taxon>
        <taxon>Pseudomonadati</taxon>
        <taxon>Pseudomonadota</taxon>
        <taxon>Gammaproteobacteria</taxon>
        <taxon>Chromatiales</taxon>
        <taxon>Chromatiaceae</taxon>
        <taxon>Nitrosococcus</taxon>
    </lineage>
</organism>
<feature type="domain" description="CBS" evidence="11">
    <location>
        <begin position="254"/>
        <end position="313"/>
    </location>
</feature>
<keyword evidence="5 9" id="KW-1133">Transmembrane helix</keyword>
<evidence type="ECO:0000313" key="14">
    <source>
        <dbReference type="Proteomes" id="UP000001844"/>
    </source>
</evidence>
<dbReference type="InterPro" id="IPR016169">
    <property type="entry name" value="FAD-bd_PCMH_sub2"/>
</dbReference>
<dbReference type="PANTHER" id="PTHR43099:SF4">
    <property type="entry name" value="INTEGRAL MEMBRANE PROTEIN"/>
    <property type="match status" value="1"/>
</dbReference>
<keyword evidence="4" id="KW-0677">Repeat</keyword>
<dbReference type="InterPro" id="IPR046342">
    <property type="entry name" value="CBS_dom_sf"/>
</dbReference>
<evidence type="ECO:0000259" key="11">
    <source>
        <dbReference type="PROSITE" id="PS51371"/>
    </source>
</evidence>
<dbReference type="Pfam" id="PF01595">
    <property type="entry name" value="CNNM"/>
    <property type="match status" value="1"/>
</dbReference>
<keyword evidence="3 9" id="KW-0812">Transmembrane</keyword>
<dbReference type="eggNOG" id="COG1253">
    <property type="taxonomic scope" value="Bacteria"/>
</dbReference>
<dbReference type="GO" id="GO:0050660">
    <property type="term" value="F:flavin adenine dinucleotide binding"/>
    <property type="evidence" value="ECO:0007669"/>
    <property type="project" value="InterPro"/>
</dbReference>
<dbReference type="InterPro" id="IPR002550">
    <property type="entry name" value="CNNM"/>
</dbReference>
<dbReference type="STRING" id="472759.Nhal_0105"/>
<evidence type="ECO:0000256" key="6">
    <source>
        <dbReference type="ARBA" id="ARBA00023122"/>
    </source>
</evidence>
<evidence type="ECO:0000256" key="3">
    <source>
        <dbReference type="ARBA" id="ARBA00022692"/>
    </source>
</evidence>
<evidence type="ECO:0000256" key="2">
    <source>
        <dbReference type="ARBA" id="ARBA00022475"/>
    </source>
</evidence>
<comment type="subcellular location">
    <subcellularLocation>
        <location evidence="1">Cell membrane</location>
        <topology evidence="1">Multi-pass membrane protein</topology>
    </subcellularLocation>
</comment>
<keyword evidence="7 9" id="KW-0472">Membrane</keyword>
<dbReference type="InterPro" id="IPR005170">
    <property type="entry name" value="Transptr-assoc_dom"/>
</dbReference>
<evidence type="ECO:0008006" key="15">
    <source>
        <dbReference type="Google" id="ProtNLM"/>
    </source>
</evidence>
<dbReference type="SMART" id="SM01091">
    <property type="entry name" value="CorC_HlyC"/>
    <property type="match status" value="1"/>
</dbReference>
<evidence type="ECO:0000256" key="9">
    <source>
        <dbReference type="PROSITE-ProRule" id="PRU01193"/>
    </source>
</evidence>
<proteinExistence type="predicted"/>
<dbReference type="Pfam" id="PF00571">
    <property type="entry name" value="CBS"/>
    <property type="match status" value="2"/>
</dbReference>
<dbReference type="InterPro" id="IPR000644">
    <property type="entry name" value="CBS_dom"/>
</dbReference>
<dbReference type="EMBL" id="CP001798">
    <property type="protein sequence ID" value="ADE13325.1"/>
    <property type="molecule type" value="Genomic_DNA"/>
</dbReference>
<sequence length="473" mass="52397">MGLWVKSIDEQSTSSIFRRQNKNDRPATGPHMNVTTFAVFVFLITANALYVAAEFAAVGVRRSQIQKLAENGHWLAKGLLPIIEDTARLDRYIAASQIGITLSSLILGAYGQATLGQELALLLALFGDMEPLAAQSTAAMVVLVLLTGLQVVFGELVPKSLALQYPVQLALYTYLPMRWSLKLYSGFIAFLNGSGIVLLRALGVRHSRHRHVHSPEEIDMLIAESREVGLLKLHEQQRLHQALYLSRRTARQLMVPRRFVAIVDTKTPPQQLFQIVVESPFSSLPVYQGSLDNIIGMIHTKDVTAHFAEHRALPTVAQAMRPAISVLDKVTGDRLLAIMRQRHSRKLIVVDEYGTMQGLVTLDDMLIALTGGVAEESKEEYAQPEYLPDGRVRLPGLLRVEETVLWTGLPWHSQANTVAGHITSMLERIPEPGERVMIDGLEVEIEELDGPAIRSVLVKANPPVESPTPENED</sequence>
<dbReference type="GO" id="GO:0005886">
    <property type="term" value="C:plasma membrane"/>
    <property type="evidence" value="ECO:0007669"/>
    <property type="project" value="UniProtKB-SubCell"/>
</dbReference>
<dbReference type="SUPFAM" id="SSF54631">
    <property type="entry name" value="CBS-domain pair"/>
    <property type="match status" value="1"/>
</dbReference>
<evidence type="ECO:0000256" key="7">
    <source>
        <dbReference type="ARBA" id="ARBA00023136"/>
    </source>
</evidence>
<dbReference type="PROSITE" id="PS51371">
    <property type="entry name" value="CBS"/>
    <property type="match status" value="2"/>
</dbReference>
<dbReference type="AlphaFoldDB" id="D5C4Q2"/>
<evidence type="ECO:0000259" key="12">
    <source>
        <dbReference type="PROSITE" id="PS51846"/>
    </source>
</evidence>
<dbReference type="HOGENOM" id="CLU_015237_4_0_6"/>
<evidence type="ECO:0000256" key="10">
    <source>
        <dbReference type="SAM" id="Phobius"/>
    </source>
</evidence>
<feature type="transmembrane region" description="Helical" evidence="10">
    <location>
        <begin position="183"/>
        <end position="202"/>
    </location>
</feature>
<dbReference type="CDD" id="cd04590">
    <property type="entry name" value="CBS_pair_CorC_HlyC_assoc"/>
    <property type="match status" value="1"/>
</dbReference>
<evidence type="ECO:0000313" key="13">
    <source>
        <dbReference type="EMBL" id="ADE13325.1"/>
    </source>
</evidence>
<feature type="domain" description="CBS" evidence="11">
    <location>
        <begin position="319"/>
        <end position="375"/>
    </location>
</feature>
<accession>D5C4Q2</accession>
<gene>
    <name evidence="13" type="ordered locus">Nhal_0105</name>
</gene>
<dbReference type="Proteomes" id="UP000001844">
    <property type="component" value="Chromosome"/>
</dbReference>
<dbReference type="InterPro" id="IPR044751">
    <property type="entry name" value="Ion_transp-like_CBS"/>
</dbReference>
<dbReference type="KEGG" id="nhl:Nhal_0105"/>
<dbReference type="Pfam" id="PF03471">
    <property type="entry name" value="CorC_HlyC"/>
    <property type="match status" value="1"/>
</dbReference>